<evidence type="ECO:0000256" key="6">
    <source>
        <dbReference type="ARBA" id="ARBA00022692"/>
    </source>
</evidence>
<accession>A0ABU3BXA8</accession>
<dbReference type="CDD" id="cd05387">
    <property type="entry name" value="BY-kinase"/>
    <property type="match status" value="1"/>
</dbReference>
<keyword evidence="8" id="KW-0418">Kinase</keyword>
<feature type="transmembrane region" description="Helical" evidence="16">
    <location>
        <begin position="468"/>
        <end position="492"/>
    </location>
</feature>
<reference evidence="20 21" key="1">
    <citation type="submission" date="2023-09" db="EMBL/GenBank/DDBJ databases">
        <authorList>
            <person name="Rey-Velasco X."/>
        </authorList>
    </citation>
    <scope>NUCLEOTIDE SEQUENCE [LARGE SCALE GENOMIC DNA]</scope>
    <source>
        <strain evidence="20 21">W335</strain>
    </source>
</reference>
<dbReference type="SUPFAM" id="SSF52540">
    <property type="entry name" value="P-loop containing nucleoside triphosphate hydrolases"/>
    <property type="match status" value="1"/>
</dbReference>
<evidence type="ECO:0000256" key="10">
    <source>
        <dbReference type="ARBA" id="ARBA00022989"/>
    </source>
</evidence>
<evidence type="ECO:0000256" key="9">
    <source>
        <dbReference type="ARBA" id="ARBA00022840"/>
    </source>
</evidence>
<keyword evidence="6 16" id="KW-0812">Transmembrane</keyword>
<keyword evidence="7" id="KW-0547">Nucleotide-binding</keyword>
<keyword evidence="12" id="KW-0829">Tyrosine-protein kinase</keyword>
<feature type="domain" description="Polysaccharide chain length determinant N-terminal" evidence="17">
    <location>
        <begin position="25"/>
        <end position="118"/>
    </location>
</feature>
<feature type="transmembrane region" description="Helical" evidence="16">
    <location>
        <begin position="41"/>
        <end position="60"/>
    </location>
</feature>
<evidence type="ECO:0000256" key="3">
    <source>
        <dbReference type="ARBA" id="ARBA00022475"/>
    </source>
</evidence>
<evidence type="ECO:0000256" key="2">
    <source>
        <dbReference type="ARBA" id="ARBA00008883"/>
    </source>
</evidence>
<evidence type="ECO:0000256" key="5">
    <source>
        <dbReference type="ARBA" id="ARBA00022679"/>
    </source>
</evidence>
<protein>
    <submittedName>
        <fullName evidence="20">Polysaccharide biosynthesis tyrosine autokinase</fullName>
        <ecNumber evidence="20">2.7.10.2</ecNumber>
    </submittedName>
</protein>
<name>A0ABU3BXA8_9GAMM</name>
<dbReference type="EC" id="2.7.10.2" evidence="20"/>
<dbReference type="InterPro" id="IPR025669">
    <property type="entry name" value="AAA_dom"/>
</dbReference>
<dbReference type="Pfam" id="PF02706">
    <property type="entry name" value="Wzz"/>
    <property type="match status" value="1"/>
</dbReference>
<keyword evidence="4" id="KW-0997">Cell inner membrane</keyword>
<keyword evidence="14" id="KW-0175">Coiled coil</keyword>
<evidence type="ECO:0000259" key="17">
    <source>
        <dbReference type="Pfam" id="PF02706"/>
    </source>
</evidence>
<evidence type="ECO:0000256" key="4">
    <source>
        <dbReference type="ARBA" id="ARBA00022519"/>
    </source>
</evidence>
<dbReference type="Pfam" id="PF23607">
    <property type="entry name" value="WZC_N"/>
    <property type="match status" value="1"/>
</dbReference>
<comment type="subcellular location">
    <subcellularLocation>
        <location evidence="1">Cell inner membrane</location>
        <topology evidence="1">Multi-pass membrane protein</topology>
    </subcellularLocation>
</comment>
<evidence type="ECO:0000259" key="19">
    <source>
        <dbReference type="Pfam" id="PF13807"/>
    </source>
</evidence>
<dbReference type="RefSeq" id="WP_311651669.1">
    <property type="nucleotide sequence ID" value="NZ_JAVRIB010000002.1"/>
</dbReference>
<feature type="domain" description="AAA" evidence="18">
    <location>
        <begin position="569"/>
        <end position="727"/>
    </location>
</feature>
<dbReference type="GO" id="GO:0004715">
    <property type="term" value="F:non-membrane spanning protein tyrosine kinase activity"/>
    <property type="evidence" value="ECO:0007669"/>
    <property type="project" value="UniProtKB-EC"/>
</dbReference>
<evidence type="ECO:0000256" key="12">
    <source>
        <dbReference type="ARBA" id="ARBA00023137"/>
    </source>
</evidence>
<evidence type="ECO:0000259" key="18">
    <source>
        <dbReference type="Pfam" id="PF13614"/>
    </source>
</evidence>
<evidence type="ECO:0000256" key="11">
    <source>
        <dbReference type="ARBA" id="ARBA00023136"/>
    </source>
</evidence>
<organism evidence="20 21">
    <name type="scientific">Spectribacter hydrogenoxidans</name>
    <dbReference type="NCBI Taxonomy" id="3075608"/>
    <lineage>
        <taxon>Bacteria</taxon>
        <taxon>Pseudomonadati</taxon>
        <taxon>Pseudomonadota</taxon>
        <taxon>Gammaproteobacteria</taxon>
        <taxon>Salinisphaerales</taxon>
        <taxon>Salinisphaeraceae</taxon>
        <taxon>Spectribacter</taxon>
    </lineage>
</organism>
<dbReference type="Gene3D" id="3.40.50.300">
    <property type="entry name" value="P-loop containing nucleotide triphosphate hydrolases"/>
    <property type="match status" value="1"/>
</dbReference>
<dbReference type="Pfam" id="PF13807">
    <property type="entry name" value="GNVR"/>
    <property type="match status" value="1"/>
</dbReference>
<dbReference type="Pfam" id="PF13614">
    <property type="entry name" value="AAA_31"/>
    <property type="match status" value="1"/>
</dbReference>
<dbReference type="EMBL" id="JAVRIB010000002">
    <property type="protein sequence ID" value="MDT0633942.1"/>
    <property type="molecule type" value="Genomic_DNA"/>
</dbReference>
<evidence type="ECO:0000256" key="8">
    <source>
        <dbReference type="ARBA" id="ARBA00022777"/>
    </source>
</evidence>
<dbReference type="InterPro" id="IPR027417">
    <property type="entry name" value="P-loop_NTPase"/>
</dbReference>
<evidence type="ECO:0000256" key="1">
    <source>
        <dbReference type="ARBA" id="ARBA00004429"/>
    </source>
</evidence>
<keyword evidence="9" id="KW-0067">ATP-binding</keyword>
<dbReference type="Proteomes" id="UP001251857">
    <property type="component" value="Unassembled WGS sequence"/>
</dbReference>
<keyword evidence="10 16" id="KW-1133">Transmembrane helix</keyword>
<comment type="similarity">
    <text evidence="2">Belongs to the etk/wzc family.</text>
</comment>
<evidence type="ECO:0000256" key="13">
    <source>
        <dbReference type="ARBA" id="ARBA00053015"/>
    </source>
</evidence>
<keyword evidence="3" id="KW-1003">Cell membrane</keyword>
<gene>
    <name evidence="20" type="ORF">RM532_03110</name>
</gene>
<dbReference type="InterPro" id="IPR050445">
    <property type="entry name" value="Bact_polysacc_biosynth/exp"/>
</dbReference>
<evidence type="ECO:0000256" key="15">
    <source>
        <dbReference type="SAM" id="MobiDB-lite"/>
    </source>
</evidence>
<feature type="coiled-coil region" evidence="14">
    <location>
        <begin position="298"/>
        <end position="414"/>
    </location>
</feature>
<evidence type="ECO:0000313" key="20">
    <source>
        <dbReference type="EMBL" id="MDT0633942.1"/>
    </source>
</evidence>
<feature type="region of interest" description="Disordered" evidence="15">
    <location>
        <begin position="1"/>
        <end position="20"/>
    </location>
</feature>
<feature type="domain" description="Tyrosine-protein kinase G-rich" evidence="19">
    <location>
        <begin position="411"/>
        <end position="489"/>
    </location>
</feature>
<keyword evidence="21" id="KW-1185">Reference proteome</keyword>
<evidence type="ECO:0000256" key="16">
    <source>
        <dbReference type="SAM" id="Phobius"/>
    </source>
</evidence>
<dbReference type="InterPro" id="IPR005702">
    <property type="entry name" value="Wzc-like_C"/>
</dbReference>
<dbReference type="InterPro" id="IPR032807">
    <property type="entry name" value="GNVR"/>
</dbReference>
<sequence>MNQGQQLPPAPASGSGRMDRDDWSDEIDLARLWAVIRGGRWKIAACIALAILGAIFYLFVAQPQYRADALLQIETEGSSPLSGLSSELGQLTGKNTSPAQSEISIIKSRSVLGATVDALHLQTHAAPKYFPVIGESIAARRDAPRQASTEDQLAAPEELGWFPQFVWQPAEISVTRMEVPQDLMGTPFTLRAIGGDGYRLYGPDGEAVLTGEVGQPAEGKTRTGHSVRIFVRALQAGGLPVDFSVVPRAWLSVVEDLQRSLSVSERGDDTGVVSISLEGTERDRITTIVNEIAETYLRQNVEAKSKEAEKSLEFLDEQLPELRSEVRAAETKLAEYREEKKAIDLTAEAQALLDQVVSLEDKRSQLQMKFAELRQRYTGDHPALTAAREQMERLQQEREQIESQVGRLPDAQKEILRLQRDLEVNTQLYTELIKRAQELRVVKAGTIGNVRIIDSAVRPVKAVSPRSALVFMLSLLLGGMFGLGLIFVQMALRRGVNDPGEIEKQLGLSVYAVVPFSPWLHRQTQRARRRREAMPLLARDRGDEVGVEALRSFRTSLYFAQMDAESNIILFTGPAPGVGKSFISMNLAYLLSDIGQKVVVVDGDLRKGRLHEFTTSRSREPGLSQVISGQATLDEALHTIEGSRINLITTGQLPPNPSELLMRKEFRTVMEDLKQRFDLVLIDVPPILAVTDAAIIAGSMPGIVPFMVARAGVHPMAEIEESVKRMAQTGAPVAGVIFNGLTKSHADNAGAYQYYQYEYKARG</sequence>
<keyword evidence="11 16" id="KW-0472">Membrane</keyword>
<comment type="catalytic activity">
    <reaction evidence="13">
        <text>L-tyrosyl-[protein] + ATP = O-phospho-L-tyrosyl-[protein] + ADP + H(+)</text>
        <dbReference type="Rhea" id="RHEA:10596"/>
        <dbReference type="Rhea" id="RHEA-COMP:10136"/>
        <dbReference type="Rhea" id="RHEA-COMP:20101"/>
        <dbReference type="ChEBI" id="CHEBI:15378"/>
        <dbReference type="ChEBI" id="CHEBI:30616"/>
        <dbReference type="ChEBI" id="CHEBI:46858"/>
        <dbReference type="ChEBI" id="CHEBI:61978"/>
        <dbReference type="ChEBI" id="CHEBI:456216"/>
    </reaction>
</comment>
<comment type="caution">
    <text evidence="20">The sequence shown here is derived from an EMBL/GenBank/DDBJ whole genome shotgun (WGS) entry which is preliminary data.</text>
</comment>
<dbReference type="NCBIfam" id="TIGR01007">
    <property type="entry name" value="eps_fam"/>
    <property type="match status" value="1"/>
</dbReference>
<dbReference type="PANTHER" id="PTHR32309">
    <property type="entry name" value="TYROSINE-PROTEIN KINASE"/>
    <property type="match status" value="1"/>
</dbReference>
<evidence type="ECO:0000313" key="21">
    <source>
        <dbReference type="Proteomes" id="UP001251857"/>
    </source>
</evidence>
<evidence type="ECO:0000256" key="7">
    <source>
        <dbReference type="ARBA" id="ARBA00022741"/>
    </source>
</evidence>
<evidence type="ECO:0000256" key="14">
    <source>
        <dbReference type="SAM" id="Coils"/>
    </source>
</evidence>
<proteinExistence type="inferred from homology"/>
<dbReference type="PANTHER" id="PTHR32309:SF32">
    <property type="entry name" value="TYROSINE-PROTEIN KINASE ETK-RELATED"/>
    <property type="match status" value="1"/>
</dbReference>
<dbReference type="InterPro" id="IPR003856">
    <property type="entry name" value="LPS_length_determ_N"/>
</dbReference>
<keyword evidence="5 20" id="KW-0808">Transferase</keyword>